<name>A0A6B0SV04_9EURY</name>
<dbReference type="EMBL" id="WUUS01000001">
    <property type="protein sequence ID" value="MXR40042.1"/>
    <property type="molecule type" value="Genomic_DNA"/>
</dbReference>
<dbReference type="SUPFAM" id="SSF52402">
    <property type="entry name" value="Adenine nucleotide alpha hydrolases-like"/>
    <property type="match status" value="1"/>
</dbReference>
<dbReference type="Gene3D" id="3.40.50.620">
    <property type="entry name" value="HUPs"/>
    <property type="match status" value="1"/>
</dbReference>
<proteinExistence type="predicted"/>
<dbReference type="AlphaFoldDB" id="A0A6B0SV04"/>
<dbReference type="Pfam" id="PF00582">
    <property type="entry name" value="Usp"/>
    <property type="match status" value="1"/>
</dbReference>
<gene>
    <name evidence="2" type="ORF">GRX01_01535</name>
</gene>
<sequence length="126" mass="13150">MTVLTAIDGEEGSETVAAAGVELASRLGEDAVVIHAASARNLDDAERTVESIVADAVADPDEVTVHVLEGNPAERVLNEVDRLEPTYAVLGSSRRTPAGKVVLGSVLQLVLRGADVPVVTVPQDRE</sequence>
<dbReference type="InterPro" id="IPR014729">
    <property type="entry name" value="Rossmann-like_a/b/a_fold"/>
</dbReference>
<evidence type="ECO:0000259" key="1">
    <source>
        <dbReference type="Pfam" id="PF00582"/>
    </source>
</evidence>
<keyword evidence="3" id="KW-1185">Reference proteome</keyword>
<evidence type="ECO:0000313" key="3">
    <source>
        <dbReference type="Proteomes" id="UP000437065"/>
    </source>
</evidence>
<protein>
    <submittedName>
        <fullName evidence="2">Universal stress protein</fullName>
    </submittedName>
</protein>
<evidence type="ECO:0000313" key="2">
    <source>
        <dbReference type="EMBL" id="MXR40042.1"/>
    </source>
</evidence>
<reference evidence="2 3" key="1">
    <citation type="submission" date="2019-12" db="EMBL/GenBank/DDBJ databases">
        <title>Isolation and characterization of three novel carbon monoxide-oxidizing members of Halobacteria from salione crusts and soils.</title>
        <authorList>
            <person name="Myers M.R."/>
            <person name="King G.M."/>
        </authorList>
    </citation>
    <scope>NUCLEOTIDE SEQUENCE [LARGE SCALE GENOMIC DNA]</scope>
    <source>
        <strain evidence="2 3">WSA2</strain>
    </source>
</reference>
<dbReference type="CDD" id="cd00293">
    <property type="entry name" value="USP-like"/>
    <property type="match status" value="1"/>
</dbReference>
<dbReference type="RefSeq" id="WP_159662727.1">
    <property type="nucleotide sequence ID" value="NZ_WUUS01000001.1"/>
</dbReference>
<comment type="caution">
    <text evidence="2">The sequence shown here is derived from an EMBL/GenBank/DDBJ whole genome shotgun (WGS) entry which is preliminary data.</text>
</comment>
<dbReference type="InterPro" id="IPR006016">
    <property type="entry name" value="UspA"/>
</dbReference>
<accession>A0A6B0SV04</accession>
<dbReference type="Proteomes" id="UP000437065">
    <property type="component" value="Unassembled WGS sequence"/>
</dbReference>
<organism evidence="2 3">
    <name type="scientific">Halobaculum saliterrae</name>
    <dbReference type="NCBI Taxonomy" id="2073113"/>
    <lineage>
        <taxon>Archaea</taxon>
        <taxon>Methanobacteriati</taxon>
        <taxon>Methanobacteriota</taxon>
        <taxon>Stenosarchaea group</taxon>
        <taxon>Halobacteria</taxon>
        <taxon>Halobacteriales</taxon>
        <taxon>Haloferacaceae</taxon>
        <taxon>Halobaculum</taxon>
    </lineage>
</organism>
<dbReference type="OrthoDB" id="307404at2157"/>
<feature type="domain" description="UspA" evidence="1">
    <location>
        <begin position="2"/>
        <end position="122"/>
    </location>
</feature>